<dbReference type="InterPro" id="IPR004995">
    <property type="entry name" value="Spore_Ger"/>
</dbReference>
<accession>A0A511ZF99</accession>
<evidence type="ECO:0000256" key="3">
    <source>
        <dbReference type="ARBA" id="ARBA00023136"/>
    </source>
</evidence>
<dbReference type="EMBL" id="BJYM01000003">
    <property type="protein sequence ID" value="GEN86128.1"/>
    <property type="molecule type" value="Genomic_DNA"/>
</dbReference>
<dbReference type="STRING" id="582851.GCA_900162665_04316"/>
<dbReference type="AlphaFoldDB" id="A0A511ZF99"/>
<dbReference type="GO" id="GO:0009847">
    <property type="term" value="P:spore germination"/>
    <property type="evidence" value="ECO:0007669"/>
    <property type="project" value="UniProtKB-UniRule"/>
</dbReference>
<feature type="transmembrane region" description="Helical" evidence="5">
    <location>
        <begin position="397"/>
        <end position="422"/>
    </location>
</feature>
<dbReference type="PIRSF" id="PIRSF005690">
    <property type="entry name" value="GerBA"/>
    <property type="match status" value="1"/>
</dbReference>
<keyword evidence="3 4" id="KW-0472">Membrane</keyword>
<sequence length="444" mass="49973">MRAMDFMNEIENLKQKNKDLQMKSIMINDTAYDVIGFESLVDFSATWEIVEALIGNKENKPQESKSVQSTNTTWSKAEINKQMQALYEGKLIIWNRAEEASLIVDPVSQPLYRSIEVPVNESVIYGAKDAFTENSQQNIGLLRSKYQSKDVEVLTTQHGKRNRRFSFLILKGTTDQQMVEMIKKKIEDYPNEIKQVKDIHVAFGFSKFSLITRVSSTELPENAMEYIEQGKIVFFMDGYPFALVLFNTVFDVFKQPSDSNYLSVFVYSLYMLRIVGIMIAVLLPGLYVALITINPEMLKVQLALSITESRQFVPYPAFVEIIIMLLLIELITEAAVRLPISISNTIGVVGGIILGQAIVEASLVSGVLIIIIAATTIANGIVINFENGITLRLMKYIIVIFSALFGILGHVIGLLVLCSYIARITSFGVPYVRWKKEGIQSENQ</sequence>
<comment type="subcellular location">
    <subcellularLocation>
        <location evidence="4">Cell membrane</location>
    </subcellularLocation>
    <subcellularLocation>
        <location evidence="1">Membrane</location>
        <topology evidence="1">Multi-pass membrane protein</topology>
    </subcellularLocation>
</comment>
<feature type="transmembrane region" description="Helical" evidence="5">
    <location>
        <begin position="313"/>
        <end position="331"/>
    </location>
</feature>
<dbReference type="OrthoDB" id="1726708at2"/>
<evidence type="ECO:0000313" key="6">
    <source>
        <dbReference type="EMBL" id="GEN86128.1"/>
    </source>
</evidence>
<keyword evidence="5" id="KW-0812">Transmembrane</keyword>
<evidence type="ECO:0000313" key="7">
    <source>
        <dbReference type="Proteomes" id="UP000321558"/>
    </source>
</evidence>
<keyword evidence="5" id="KW-1133">Transmembrane helix</keyword>
<feature type="transmembrane region" description="Helical" evidence="5">
    <location>
        <begin position="338"/>
        <end position="358"/>
    </location>
</feature>
<dbReference type="Proteomes" id="UP000321558">
    <property type="component" value="Unassembled WGS sequence"/>
</dbReference>
<dbReference type="PANTHER" id="PTHR22550">
    <property type="entry name" value="SPORE GERMINATION PROTEIN"/>
    <property type="match status" value="1"/>
</dbReference>
<proteinExistence type="inferred from homology"/>
<feature type="transmembrane region" description="Helical" evidence="5">
    <location>
        <begin position="364"/>
        <end position="385"/>
    </location>
</feature>
<dbReference type="GO" id="GO:0005886">
    <property type="term" value="C:plasma membrane"/>
    <property type="evidence" value="ECO:0007669"/>
    <property type="project" value="UniProtKB-SubCell"/>
</dbReference>
<evidence type="ECO:0000256" key="4">
    <source>
        <dbReference type="PIRNR" id="PIRNR005690"/>
    </source>
</evidence>
<keyword evidence="7" id="KW-1185">Reference proteome</keyword>
<evidence type="ECO:0000256" key="5">
    <source>
        <dbReference type="SAM" id="Phobius"/>
    </source>
</evidence>
<evidence type="ECO:0000256" key="2">
    <source>
        <dbReference type="ARBA" id="ARBA00005278"/>
    </source>
</evidence>
<evidence type="ECO:0008006" key="8">
    <source>
        <dbReference type="Google" id="ProtNLM"/>
    </source>
</evidence>
<dbReference type="InterPro" id="IPR050768">
    <property type="entry name" value="UPF0353/GerABKA_families"/>
</dbReference>
<reference evidence="6 7" key="1">
    <citation type="submission" date="2019-07" db="EMBL/GenBank/DDBJ databases">
        <title>Whole genome shotgun sequence of Oceanobacillus sojae NBRC 105379.</title>
        <authorList>
            <person name="Hosoyama A."/>
            <person name="Uohara A."/>
            <person name="Ohji S."/>
            <person name="Ichikawa N."/>
        </authorList>
    </citation>
    <scope>NUCLEOTIDE SEQUENCE [LARGE SCALE GENOMIC DNA]</scope>
    <source>
        <strain evidence="6 7">NBRC 105379</strain>
    </source>
</reference>
<feature type="transmembrane region" description="Helical" evidence="5">
    <location>
        <begin position="265"/>
        <end position="293"/>
    </location>
</feature>
<feature type="transmembrane region" description="Helical" evidence="5">
    <location>
        <begin position="232"/>
        <end position="253"/>
    </location>
</feature>
<protein>
    <recommendedName>
        <fullName evidence="8">Spore germination protein</fullName>
    </recommendedName>
</protein>
<comment type="similarity">
    <text evidence="2 4">Belongs to the GerABKA family.</text>
</comment>
<dbReference type="Pfam" id="PF03323">
    <property type="entry name" value="GerA"/>
    <property type="match status" value="1"/>
</dbReference>
<evidence type="ECO:0000256" key="1">
    <source>
        <dbReference type="ARBA" id="ARBA00004141"/>
    </source>
</evidence>
<name>A0A511ZF99_9BACI</name>
<gene>
    <name evidence="6" type="ORF">OSO01_08670</name>
</gene>
<dbReference type="PANTHER" id="PTHR22550:SF5">
    <property type="entry name" value="LEUCINE ZIPPER PROTEIN 4"/>
    <property type="match status" value="1"/>
</dbReference>
<organism evidence="6 7">
    <name type="scientific">Oceanobacillus sojae</name>
    <dbReference type="NCBI Taxonomy" id="582851"/>
    <lineage>
        <taxon>Bacteria</taxon>
        <taxon>Bacillati</taxon>
        <taxon>Bacillota</taxon>
        <taxon>Bacilli</taxon>
        <taxon>Bacillales</taxon>
        <taxon>Bacillaceae</taxon>
        <taxon>Oceanobacillus</taxon>
    </lineage>
</organism>
<comment type="caution">
    <text evidence="6">The sequence shown here is derived from an EMBL/GenBank/DDBJ whole genome shotgun (WGS) entry which is preliminary data.</text>
</comment>